<dbReference type="PRINTS" id="PR00237">
    <property type="entry name" value="GPCRRHODOPSN"/>
</dbReference>
<protein>
    <recommendedName>
        <fullName evidence="11">G-protein coupled receptors family 1 profile domain-containing protein</fullName>
    </recommendedName>
</protein>
<dbReference type="PROSITE" id="PS50262">
    <property type="entry name" value="G_PROTEIN_RECEP_F1_2"/>
    <property type="match status" value="2"/>
</dbReference>
<evidence type="ECO:0000313" key="13">
    <source>
        <dbReference type="Proteomes" id="UP000275408"/>
    </source>
</evidence>
<evidence type="ECO:0000256" key="2">
    <source>
        <dbReference type="ARBA" id="ARBA00022475"/>
    </source>
</evidence>
<keyword evidence="8" id="KW-0325">Glycoprotein</keyword>
<evidence type="ECO:0000256" key="3">
    <source>
        <dbReference type="ARBA" id="ARBA00022692"/>
    </source>
</evidence>
<dbReference type="InterPro" id="IPR017452">
    <property type="entry name" value="GPCR_Rhodpsn_7TM"/>
</dbReference>
<gene>
    <name evidence="12" type="ORF">pdam_00004095</name>
</gene>
<evidence type="ECO:0000256" key="8">
    <source>
        <dbReference type="ARBA" id="ARBA00023180"/>
    </source>
</evidence>
<keyword evidence="5" id="KW-0297">G-protein coupled receptor</keyword>
<feature type="transmembrane region" description="Helical" evidence="10">
    <location>
        <begin position="401"/>
        <end position="422"/>
    </location>
</feature>
<evidence type="ECO:0000256" key="9">
    <source>
        <dbReference type="ARBA" id="ARBA00023224"/>
    </source>
</evidence>
<comment type="subcellular location">
    <subcellularLocation>
        <location evidence="1">Cell membrane</location>
        <topology evidence="1">Multi-pass membrane protein</topology>
    </subcellularLocation>
</comment>
<evidence type="ECO:0000256" key="10">
    <source>
        <dbReference type="SAM" id="Phobius"/>
    </source>
</evidence>
<dbReference type="EMBL" id="RCHS01001810">
    <property type="protein sequence ID" value="RMX51221.1"/>
    <property type="molecule type" value="Genomic_DNA"/>
</dbReference>
<dbReference type="AlphaFoldDB" id="A0A3M6UC43"/>
<feature type="transmembrane region" description="Helical" evidence="10">
    <location>
        <begin position="517"/>
        <end position="541"/>
    </location>
</feature>
<evidence type="ECO:0000256" key="1">
    <source>
        <dbReference type="ARBA" id="ARBA00004651"/>
    </source>
</evidence>
<dbReference type="PANTHER" id="PTHR24246:SF27">
    <property type="entry name" value="ADENOSINE RECEPTOR, ISOFORM A"/>
    <property type="match status" value="1"/>
</dbReference>
<keyword evidence="2" id="KW-1003">Cell membrane</keyword>
<keyword evidence="3 10" id="KW-0812">Transmembrane</keyword>
<keyword evidence="6 10" id="KW-0472">Membrane</keyword>
<name>A0A3M6UC43_POCDA</name>
<accession>A0A3M6UC43</accession>
<dbReference type="GO" id="GO:0004930">
    <property type="term" value="F:G protein-coupled receptor activity"/>
    <property type="evidence" value="ECO:0007669"/>
    <property type="project" value="UniProtKB-KW"/>
</dbReference>
<organism evidence="12 13">
    <name type="scientific">Pocillopora damicornis</name>
    <name type="common">Cauliflower coral</name>
    <name type="synonym">Millepora damicornis</name>
    <dbReference type="NCBI Taxonomy" id="46731"/>
    <lineage>
        <taxon>Eukaryota</taxon>
        <taxon>Metazoa</taxon>
        <taxon>Cnidaria</taxon>
        <taxon>Anthozoa</taxon>
        <taxon>Hexacorallia</taxon>
        <taxon>Scleractinia</taxon>
        <taxon>Astrocoeniina</taxon>
        <taxon>Pocilloporidae</taxon>
        <taxon>Pocillopora</taxon>
    </lineage>
</organism>
<evidence type="ECO:0000256" key="6">
    <source>
        <dbReference type="ARBA" id="ARBA00023136"/>
    </source>
</evidence>
<dbReference type="Gene3D" id="1.20.1070.10">
    <property type="entry name" value="Rhodopsin 7-helix transmembrane proteins"/>
    <property type="match status" value="2"/>
</dbReference>
<feature type="transmembrane region" description="Helical" evidence="10">
    <location>
        <begin position="476"/>
        <end position="496"/>
    </location>
</feature>
<keyword evidence="4 10" id="KW-1133">Transmembrane helix</keyword>
<keyword evidence="9" id="KW-0807">Transducer</keyword>
<keyword evidence="7" id="KW-0675">Receptor</keyword>
<evidence type="ECO:0000313" key="12">
    <source>
        <dbReference type="EMBL" id="RMX51221.1"/>
    </source>
</evidence>
<feature type="transmembrane region" description="Helical" evidence="10">
    <location>
        <begin position="218"/>
        <end position="239"/>
    </location>
</feature>
<dbReference type="CDD" id="cd00637">
    <property type="entry name" value="7tm_classA_rhodopsin-like"/>
    <property type="match status" value="2"/>
</dbReference>
<feature type="transmembrane region" description="Helical" evidence="10">
    <location>
        <begin position="102"/>
        <end position="123"/>
    </location>
</feature>
<comment type="caution">
    <text evidence="12">The sequence shown here is derived from an EMBL/GenBank/DDBJ whole genome shotgun (WGS) entry which is preliminary data.</text>
</comment>
<feature type="transmembrane region" description="Helical" evidence="10">
    <location>
        <begin position="177"/>
        <end position="197"/>
    </location>
</feature>
<keyword evidence="13" id="KW-1185">Reference proteome</keyword>
<feature type="transmembrane region" description="Helical" evidence="10">
    <location>
        <begin position="144"/>
        <end position="171"/>
    </location>
</feature>
<feature type="transmembrane region" description="Helical" evidence="10">
    <location>
        <begin position="62"/>
        <end position="82"/>
    </location>
</feature>
<evidence type="ECO:0000256" key="4">
    <source>
        <dbReference type="ARBA" id="ARBA00022989"/>
    </source>
</evidence>
<evidence type="ECO:0000256" key="5">
    <source>
        <dbReference type="ARBA" id="ARBA00023040"/>
    </source>
</evidence>
<evidence type="ECO:0000259" key="11">
    <source>
        <dbReference type="PROSITE" id="PS50262"/>
    </source>
</evidence>
<dbReference type="Proteomes" id="UP000275408">
    <property type="component" value="Unassembled WGS sequence"/>
</dbReference>
<dbReference type="SUPFAM" id="SSF81321">
    <property type="entry name" value="Family A G protein-coupled receptor-like"/>
    <property type="match status" value="2"/>
</dbReference>
<feature type="transmembrane region" description="Helical" evidence="10">
    <location>
        <begin position="561"/>
        <end position="584"/>
    </location>
</feature>
<dbReference type="InterPro" id="IPR000276">
    <property type="entry name" value="GPCR_Rhodpsn"/>
</dbReference>
<dbReference type="Pfam" id="PF00001">
    <property type="entry name" value="7tm_1"/>
    <property type="match status" value="2"/>
</dbReference>
<dbReference type="PANTHER" id="PTHR24246">
    <property type="entry name" value="OLFACTORY RECEPTOR AND ADENOSINE RECEPTOR"/>
    <property type="match status" value="1"/>
</dbReference>
<feature type="transmembrane region" description="Helical" evidence="10">
    <location>
        <begin position="442"/>
        <end position="461"/>
    </location>
</feature>
<feature type="transmembrane region" description="Helical" evidence="10">
    <location>
        <begin position="324"/>
        <end position="349"/>
    </location>
</feature>
<sequence>MDDKISNNTQNVSSAWEPSPLSHCIPWIVVFITECLVIVILNIITIIVFVKQRALQGRSTYLIIHLAVVDLLVGAFSGPLRIENRIALFCNLWKYDWETQWLNHTRGVLFIFPVASLLNLAAISLERAHATVCPFRHRHANRRVYVVIIAGIWLLAIGLTLTEQIFYLYLIPVDKVYFSYFFAALFVIFLSYLCIFVKVRCNRHPQHHNAAGQREGRLTYTLFLVTMGSLLTCLPVMIYQSLVSFNNDFFSKVTGKVSFHVDIMMQTLFLSNSMINPIIYAQRIPELRAGVSQLFQLNRNRLDNNTHNTSSQEDLMLVPLAHCIPWLVVFITECLAIVLLNIIAVIVFVKQRKLQRQSTYLIIHLAIVDLLVGAISGPLRIELKMASFCNLWRNDWMNQWSIRVKITLGIFPVVSLLSLAVISLERLRATFCPVRHRHTKKWVYMIIITLIWLLTTGLLATEQIFISDPLNSEIAYFSYFFMTLFVILVSYICLVVKVRCGRHPQHHGAAGQRERRLTNTLFVVTFGSMVTWLPLIIHQSLVIALHIGESSQFPLSQIASFHVHILVQIIYFANSLINPIVYALRIPELRAGISQLFKLNRKRFNFLDLPLRNHQSRETEETVL</sequence>
<dbReference type="OrthoDB" id="6117944at2759"/>
<proteinExistence type="predicted"/>
<feature type="domain" description="G-protein coupled receptors family 1 profile" evidence="11">
    <location>
        <begin position="41"/>
        <end position="280"/>
    </location>
</feature>
<feature type="transmembrane region" description="Helical" evidence="10">
    <location>
        <begin position="361"/>
        <end position="381"/>
    </location>
</feature>
<feature type="domain" description="G-protein coupled receptors family 1 profile" evidence="11">
    <location>
        <begin position="340"/>
        <end position="582"/>
    </location>
</feature>
<evidence type="ECO:0000256" key="7">
    <source>
        <dbReference type="ARBA" id="ARBA00023170"/>
    </source>
</evidence>
<dbReference type="GO" id="GO:0005886">
    <property type="term" value="C:plasma membrane"/>
    <property type="evidence" value="ECO:0007669"/>
    <property type="project" value="UniProtKB-SubCell"/>
</dbReference>
<feature type="transmembrane region" description="Helical" evidence="10">
    <location>
        <begin position="25"/>
        <end position="50"/>
    </location>
</feature>
<reference evidence="12 13" key="1">
    <citation type="journal article" date="2018" name="Sci. Rep.">
        <title>Comparative analysis of the Pocillopora damicornis genome highlights role of immune system in coral evolution.</title>
        <authorList>
            <person name="Cunning R."/>
            <person name="Bay R.A."/>
            <person name="Gillette P."/>
            <person name="Baker A.C."/>
            <person name="Traylor-Knowles N."/>
        </authorList>
    </citation>
    <scope>NUCLEOTIDE SEQUENCE [LARGE SCALE GENOMIC DNA]</scope>
    <source>
        <strain evidence="12">RSMAS</strain>
        <tissue evidence="12">Whole animal</tissue>
    </source>
</reference>